<gene>
    <name evidence="1" type="ORF">METZ01_LOCUS48797</name>
</gene>
<dbReference type="PANTHER" id="PTHR47473">
    <property type="entry name" value="BTA1P"/>
    <property type="match status" value="1"/>
</dbReference>
<dbReference type="Gene3D" id="3.40.50.150">
    <property type="entry name" value="Vaccinia Virus protein VP39"/>
    <property type="match status" value="1"/>
</dbReference>
<dbReference type="AlphaFoldDB" id="A0A381S451"/>
<sequence>MTEDILYSLVWEDTHVFKKIPKDGDRNIIIGSAGCSALSSFAYHNINLKIVDINEEQLKLIRLKTIAFKYLNYSDCMFFLGVFAPPNNNNRRLELFNQISDYLPTKDLQYWKNRSTYISSGIIHIGKFEKYLRIFGQYLLPFSVGRKTIKNFLNCNGLIDQKNIYINQIDNWKYRLIFKTFFGKMIMKQKGRHPDLFKYINEKPNEVFYNRSKRAWYELPIDKNYYLRYILQGYFDPSLNLPPWAIKKNYEKIKKRISNIEYHHSNLIDLLKNLESNFDMIYISNIAETMGKEESSLLFDLCAKRLNNSGKLIIWNNMVERKPDDQWQFEESLTNELWEKRLSSFYGFFGVYSLK</sequence>
<reference evidence="1" key="1">
    <citation type="submission" date="2018-05" db="EMBL/GenBank/DDBJ databases">
        <authorList>
            <person name="Lanie J.A."/>
            <person name="Ng W.-L."/>
            <person name="Kazmierczak K.M."/>
            <person name="Andrzejewski T.M."/>
            <person name="Davidsen T.M."/>
            <person name="Wayne K.J."/>
            <person name="Tettelin H."/>
            <person name="Glass J.I."/>
            <person name="Rusch D."/>
            <person name="Podicherti R."/>
            <person name="Tsui H.-C.T."/>
            <person name="Winkler M.E."/>
        </authorList>
    </citation>
    <scope>NUCLEOTIDE SEQUENCE</scope>
</reference>
<dbReference type="EMBL" id="UINC01002368">
    <property type="protein sequence ID" value="SUZ95943.1"/>
    <property type="molecule type" value="Genomic_DNA"/>
</dbReference>
<evidence type="ECO:0000313" key="1">
    <source>
        <dbReference type="EMBL" id="SUZ95943.1"/>
    </source>
</evidence>
<dbReference type="InterPro" id="IPR029063">
    <property type="entry name" value="SAM-dependent_MTases_sf"/>
</dbReference>
<proteinExistence type="predicted"/>
<dbReference type="PANTHER" id="PTHR47473:SF1">
    <property type="entry name" value="METHYLTRANSFERASE DOMAIN-CONTAINING PROTEIN"/>
    <property type="match status" value="1"/>
</dbReference>
<name>A0A381S451_9ZZZZ</name>
<dbReference type="InterPro" id="IPR021829">
    <property type="entry name" value="DUF3419"/>
</dbReference>
<dbReference type="SUPFAM" id="SSF53335">
    <property type="entry name" value="S-adenosyl-L-methionine-dependent methyltransferases"/>
    <property type="match status" value="1"/>
</dbReference>
<protein>
    <recommendedName>
        <fullName evidence="2">S-adenosylmethionine:diacylglycerol 3-amino-3-carboxypropyl transferase</fullName>
    </recommendedName>
</protein>
<evidence type="ECO:0008006" key="2">
    <source>
        <dbReference type="Google" id="ProtNLM"/>
    </source>
</evidence>
<organism evidence="1">
    <name type="scientific">marine metagenome</name>
    <dbReference type="NCBI Taxonomy" id="408172"/>
    <lineage>
        <taxon>unclassified sequences</taxon>
        <taxon>metagenomes</taxon>
        <taxon>ecological metagenomes</taxon>
    </lineage>
</organism>
<accession>A0A381S451</accession>
<dbReference type="Pfam" id="PF11899">
    <property type="entry name" value="DUF3419"/>
    <property type="match status" value="1"/>
</dbReference>